<dbReference type="GO" id="GO:0051287">
    <property type="term" value="F:NAD binding"/>
    <property type="evidence" value="ECO:0007669"/>
    <property type="project" value="InterPro"/>
</dbReference>
<evidence type="ECO:0000256" key="2">
    <source>
        <dbReference type="ARBA" id="ARBA00001936"/>
    </source>
</evidence>
<comment type="cofactor">
    <cofactor evidence="2">
        <name>Mn(2+)</name>
        <dbReference type="ChEBI" id="CHEBI:29035"/>
    </cofactor>
</comment>
<dbReference type="KEGG" id="slom:PXH66_09450"/>
<dbReference type="GO" id="GO:0009098">
    <property type="term" value="P:L-leucine biosynthetic process"/>
    <property type="evidence" value="ECO:0007669"/>
    <property type="project" value="UniProtKB-UniRule"/>
</dbReference>
<evidence type="ECO:0000256" key="3">
    <source>
        <dbReference type="ARBA" id="ARBA00004762"/>
    </source>
</evidence>
<gene>
    <name evidence="14 17" type="primary">leuB</name>
    <name evidence="17" type="ORF">PXH66_09450</name>
</gene>
<comment type="subcellular location">
    <subcellularLocation>
        <location evidence="14">Cytoplasm</location>
    </subcellularLocation>
</comment>
<dbReference type="InterPro" id="IPR024084">
    <property type="entry name" value="IsoPropMal-DH-like_dom"/>
</dbReference>
<feature type="binding site" evidence="14">
    <location>
        <position position="252"/>
    </location>
    <ligand>
        <name>Mg(2+)</name>
        <dbReference type="ChEBI" id="CHEBI:18420"/>
    </ligand>
</feature>
<keyword evidence="18" id="KW-1185">Reference proteome</keyword>
<evidence type="ECO:0000256" key="12">
    <source>
        <dbReference type="ARBA" id="ARBA00023211"/>
    </source>
</evidence>
<dbReference type="GO" id="GO:0003862">
    <property type="term" value="F:3-isopropylmalate dehydrogenase activity"/>
    <property type="evidence" value="ECO:0007669"/>
    <property type="project" value="UniProtKB-UniRule"/>
</dbReference>
<keyword evidence="14" id="KW-0963">Cytoplasm</keyword>
<keyword evidence="7 14" id="KW-0028">Amino-acid biosynthesis</keyword>
<dbReference type="SUPFAM" id="SSF53659">
    <property type="entry name" value="Isocitrate/Isopropylmalate dehydrogenase-like"/>
    <property type="match status" value="1"/>
</dbReference>
<feature type="domain" description="Isopropylmalate dehydrogenase-like" evidence="16">
    <location>
        <begin position="5"/>
        <end position="363"/>
    </location>
</feature>
<dbReference type="NCBIfam" id="TIGR00169">
    <property type="entry name" value="leuB"/>
    <property type="match status" value="1"/>
</dbReference>
<dbReference type="PANTHER" id="PTHR42979">
    <property type="entry name" value="3-ISOPROPYLMALATE DEHYDROGENASE"/>
    <property type="match status" value="1"/>
</dbReference>
<dbReference type="PROSITE" id="PS00470">
    <property type="entry name" value="IDH_IMDH"/>
    <property type="match status" value="1"/>
</dbReference>
<protein>
    <recommendedName>
        <fullName evidence="14">3-isopropylmalate dehydrogenase</fullName>
        <ecNumber evidence="14">1.1.1.85</ecNumber>
    </recommendedName>
    <alternativeName>
        <fullName evidence="14">3-IPM-DH</fullName>
    </alternativeName>
    <alternativeName>
        <fullName evidence="14">Beta-IPM dehydrogenase</fullName>
        <shortName evidence="14">IMDH</shortName>
    </alternativeName>
</protein>
<evidence type="ECO:0000256" key="10">
    <source>
        <dbReference type="ARBA" id="ARBA00023002"/>
    </source>
</evidence>
<feature type="binding site" evidence="14">
    <location>
        <position position="256"/>
    </location>
    <ligand>
        <name>Mg(2+)</name>
        <dbReference type="ChEBI" id="CHEBI:18420"/>
    </ligand>
</feature>
<evidence type="ECO:0000256" key="6">
    <source>
        <dbReference type="ARBA" id="ARBA00022430"/>
    </source>
</evidence>
<name>A0AAF0CS82_9BACT</name>
<dbReference type="Pfam" id="PF00180">
    <property type="entry name" value="Iso_dh"/>
    <property type="match status" value="1"/>
</dbReference>
<organism evidence="17 18">
    <name type="scientific">Synoicihabitans lomoniglobus</name>
    <dbReference type="NCBI Taxonomy" id="2909285"/>
    <lineage>
        <taxon>Bacteria</taxon>
        <taxon>Pseudomonadati</taxon>
        <taxon>Verrucomicrobiota</taxon>
        <taxon>Opitutia</taxon>
        <taxon>Opitutales</taxon>
        <taxon>Opitutaceae</taxon>
        <taxon>Synoicihabitans</taxon>
    </lineage>
</organism>
<proteinExistence type="inferred from homology"/>
<keyword evidence="9 14" id="KW-0460">Magnesium</keyword>
<feature type="binding site" evidence="14">
    <location>
        <position position="137"/>
    </location>
    <ligand>
        <name>substrate</name>
    </ligand>
</feature>
<evidence type="ECO:0000256" key="9">
    <source>
        <dbReference type="ARBA" id="ARBA00022842"/>
    </source>
</evidence>
<evidence type="ECO:0000256" key="1">
    <source>
        <dbReference type="ARBA" id="ARBA00000624"/>
    </source>
</evidence>
<dbReference type="EMBL" id="CP119075">
    <property type="protein sequence ID" value="WED67075.1"/>
    <property type="molecule type" value="Genomic_DNA"/>
</dbReference>
<evidence type="ECO:0000256" key="8">
    <source>
        <dbReference type="ARBA" id="ARBA00022723"/>
    </source>
</evidence>
<reference evidence="17" key="1">
    <citation type="submission" date="2023-03" db="EMBL/GenBank/DDBJ databases">
        <title>Lomoglobus Profundus gen. nov., sp. nov., a novel member of the phylum Verrucomicrobia, isolated from deep-marine sediment of South China Sea.</title>
        <authorList>
            <person name="Ahmad T."/>
            <person name="Ishaq S.E."/>
            <person name="Wang F."/>
        </authorList>
    </citation>
    <scope>NUCLEOTIDE SEQUENCE</scope>
    <source>
        <strain evidence="17">LMO-M01</strain>
    </source>
</reference>
<keyword evidence="10 14" id="KW-0560">Oxidoreductase</keyword>
<evidence type="ECO:0000256" key="13">
    <source>
        <dbReference type="ARBA" id="ARBA00023304"/>
    </source>
</evidence>
<keyword evidence="13 14" id="KW-0100">Branched-chain amino acid biosynthesis</keyword>
<evidence type="ECO:0000256" key="5">
    <source>
        <dbReference type="ARBA" id="ARBA00011738"/>
    </source>
</evidence>
<evidence type="ECO:0000256" key="11">
    <source>
        <dbReference type="ARBA" id="ARBA00023027"/>
    </source>
</evidence>
<evidence type="ECO:0000313" key="18">
    <source>
        <dbReference type="Proteomes" id="UP001218638"/>
    </source>
</evidence>
<dbReference type="InterPro" id="IPR019818">
    <property type="entry name" value="IsoCit/isopropylmalate_DH_CS"/>
</dbReference>
<dbReference type="EC" id="1.1.1.85" evidence="14"/>
<dbReference type="PANTHER" id="PTHR42979:SF1">
    <property type="entry name" value="3-ISOPROPYLMALATE DEHYDROGENASE"/>
    <property type="match status" value="1"/>
</dbReference>
<evidence type="ECO:0000259" key="16">
    <source>
        <dbReference type="SMART" id="SM01329"/>
    </source>
</evidence>
<sequence length="367" mass="39006">MTKLRFAVLPGDYIGPEVMSEALRVLQAAAAPAGLELDYTTADVGGAGIDNHGKALPDSTLAVCRDADAILFGSVGGPKWETLPPKEQPERAALLPLRKAFSLFANIRPGLLYGELTDASPLKTERIPDGIDIVCIRELTGGIYFGQPKSTTELENGEFQAIDTMVYKTSEIERIAEVAAVTAKSRGGRVCSVDKANVLETSVLWRKTVTAYFAKNHPDLALTHMYVDNAAMQLARDPNQFDVLFTENMFGDILSDEMAVICGSLGMMCSASLGTAHNSHGQPFGLYEPAGGTAPDIAGQGVANPCAQILSAAMMLRYSFGQGELATKIEAAVRKTVTEDGLRTGDIAFGRTPVGTTTMADAIIANL</sequence>
<dbReference type="GO" id="GO:0000287">
    <property type="term" value="F:magnesium ion binding"/>
    <property type="evidence" value="ECO:0007669"/>
    <property type="project" value="InterPro"/>
</dbReference>
<evidence type="ECO:0000256" key="14">
    <source>
        <dbReference type="HAMAP-Rule" id="MF_01033"/>
    </source>
</evidence>
<dbReference type="GO" id="GO:0005829">
    <property type="term" value="C:cytosol"/>
    <property type="evidence" value="ECO:0007669"/>
    <property type="project" value="TreeGrafter"/>
</dbReference>
<keyword evidence="6 14" id="KW-0432">Leucine biosynthesis</keyword>
<comment type="cofactor">
    <cofactor evidence="14 15">
        <name>Mg(2+)</name>
        <dbReference type="ChEBI" id="CHEBI:18420"/>
    </cofactor>
    <cofactor evidence="14 15">
        <name>Mn(2+)</name>
        <dbReference type="ChEBI" id="CHEBI:29035"/>
    </cofactor>
    <text evidence="14 15">Binds 1 Mg(2+) or Mn(2+) ion per subunit.</text>
</comment>
<keyword evidence="11 14" id="KW-0520">NAD</keyword>
<feature type="binding site" evidence="14">
    <location>
        <begin position="77"/>
        <end position="90"/>
    </location>
    <ligand>
        <name>NAD(+)</name>
        <dbReference type="ChEBI" id="CHEBI:57540"/>
    </ligand>
</feature>
<comment type="subunit">
    <text evidence="5 14 15">Homodimer.</text>
</comment>
<keyword evidence="8 14" id="KW-0479">Metal-binding</keyword>
<dbReference type="RefSeq" id="WP_330931338.1">
    <property type="nucleotide sequence ID" value="NZ_CP119075.1"/>
</dbReference>
<dbReference type="HAMAP" id="MF_01033">
    <property type="entry name" value="LeuB_type1"/>
    <property type="match status" value="1"/>
</dbReference>
<comment type="pathway">
    <text evidence="3 14 15">Amino-acid biosynthesis; L-leucine biosynthesis; L-leucine from 3-methyl-2-oxobutanoate: step 3/4.</text>
</comment>
<evidence type="ECO:0000256" key="4">
    <source>
        <dbReference type="ARBA" id="ARBA00008319"/>
    </source>
</evidence>
<comment type="function">
    <text evidence="14 15">Catalyzes the oxidation of 3-carboxy-2-hydroxy-4-methylpentanoate (3-isopropylmalate) to 3-carboxy-4-methyl-2-oxopentanoate. The product decarboxylates to 4-methyl-2 oxopentanoate.</text>
</comment>
<dbReference type="Gene3D" id="3.40.718.10">
    <property type="entry name" value="Isopropylmalate Dehydrogenase"/>
    <property type="match status" value="1"/>
</dbReference>
<feature type="site" description="Important for catalysis" evidence="14">
    <location>
        <position position="195"/>
    </location>
</feature>
<accession>A0AAF0CS82</accession>
<dbReference type="AlphaFoldDB" id="A0AAF0CS82"/>
<feature type="binding site" evidence="14">
    <location>
        <position position="108"/>
    </location>
    <ligand>
        <name>substrate</name>
    </ligand>
</feature>
<dbReference type="Proteomes" id="UP001218638">
    <property type="component" value="Chromosome"/>
</dbReference>
<evidence type="ECO:0000256" key="7">
    <source>
        <dbReference type="ARBA" id="ARBA00022605"/>
    </source>
</evidence>
<dbReference type="FunFam" id="3.40.718.10:FF:000006">
    <property type="entry name" value="3-isopropylmalate dehydrogenase"/>
    <property type="match status" value="1"/>
</dbReference>
<comment type="caution">
    <text evidence="14">Lacks conserved residue(s) required for the propagation of feature annotation.</text>
</comment>
<feature type="site" description="Important for catalysis" evidence="14">
    <location>
        <position position="144"/>
    </location>
</feature>
<dbReference type="SMART" id="SM01329">
    <property type="entry name" value="Iso_dh"/>
    <property type="match status" value="1"/>
</dbReference>
<feature type="binding site" evidence="14">
    <location>
        <position position="228"/>
    </location>
    <ligand>
        <name>Mg(2+)</name>
        <dbReference type="ChEBI" id="CHEBI:18420"/>
    </ligand>
</feature>
<comment type="similarity">
    <text evidence="4 14">Belongs to the isocitrate and isopropylmalate dehydrogenases family. LeuB type 1 subfamily.</text>
</comment>
<feature type="binding site" evidence="14">
    <location>
        <position position="228"/>
    </location>
    <ligand>
        <name>substrate</name>
    </ligand>
</feature>
<keyword evidence="12 14" id="KW-0464">Manganese</keyword>
<evidence type="ECO:0000256" key="15">
    <source>
        <dbReference type="RuleBase" id="RU004445"/>
    </source>
</evidence>
<evidence type="ECO:0000313" key="17">
    <source>
        <dbReference type="EMBL" id="WED67075.1"/>
    </source>
</evidence>
<comment type="catalytic activity">
    <reaction evidence="1 14 15">
        <text>(2R,3S)-3-isopropylmalate + NAD(+) = 4-methyl-2-oxopentanoate + CO2 + NADH</text>
        <dbReference type="Rhea" id="RHEA:32271"/>
        <dbReference type="ChEBI" id="CHEBI:16526"/>
        <dbReference type="ChEBI" id="CHEBI:17865"/>
        <dbReference type="ChEBI" id="CHEBI:35121"/>
        <dbReference type="ChEBI" id="CHEBI:57540"/>
        <dbReference type="ChEBI" id="CHEBI:57945"/>
        <dbReference type="EC" id="1.1.1.85"/>
    </reaction>
</comment>
<dbReference type="InterPro" id="IPR004429">
    <property type="entry name" value="Isopropylmalate_DH"/>
</dbReference>
<feature type="binding site" evidence="14">
    <location>
        <position position="98"/>
    </location>
    <ligand>
        <name>substrate</name>
    </ligand>
</feature>